<comment type="caution">
    <text evidence="1">The sequence shown here is derived from an EMBL/GenBank/DDBJ whole genome shotgun (WGS) entry which is preliminary data.</text>
</comment>
<dbReference type="PATRIC" id="fig|1088721.3.peg.2919"/>
<dbReference type="Proteomes" id="UP000004030">
    <property type="component" value="Unassembled WGS sequence"/>
</dbReference>
<accession>G6EF30</accession>
<organism evidence="1 2">
    <name type="scientific">Novosphingobium pentaromativorans US6-1</name>
    <dbReference type="NCBI Taxonomy" id="1088721"/>
    <lineage>
        <taxon>Bacteria</taxon>
        <taxon>Pseudomonadati</taxon>
        <taxon>Pseudomonadota</taxon>
        <taxon>Alphaproteobacteria</taxon>
        <taxon>Sphingomonadales</taxon>
        <taxon>Sphingomonadaceae</taxon>
        <taxon>Novosphingobium</taxon>
    </lineage>
</organism>
<reference evidence="1 2" key="1">
    <citation type="journal article" date="2012" name="J. Bacteriol.">
        <title>Genome sequence of benzo(a)pyrene-degrading bacterium Novosphingobium pentaromativorans US6-1.</title>
        <authorList>
            <person name="Luo Y.R."/>
            <person name="Kang S.G."/>
            <person name="Kim S.J."/>
            <person name="Kim M.R."/>
            <person name="Li N."/>
            <person name="Lee J.H."/>
            <person name="Kwon K.K."/>
        </authorList>
    </citation>
    <scope>NUCLEOTIDE SEQUENCE [LARGE SCALE GENOMIC DNA]</scope>
    <source>
        <strain evidence="1 2">US6-1</strain>
    </source>
</reference>
<dbReference type="AlphaFoldDB" id="G6EF30"/>
<gene>
    <name evidence="1" type="ORF">NSU_2950</name>
</gene>
<name>G6EF30_9SPHN</name>
<evidence type="ECO:0000313" key="1">
    <source>
        <dbReference type="EMBL" id="EHJ60082.1"/>
    </source>
</evidence>
<protein>
    <submittedName>
        <fullName evidence="1">Uncharacterized protein</fullName>
    </submittedName>
</protein>
<proteinExistence type="predicted"/>
<sequence length="41" mass="4683">MAASQSEMIGRQFANRIRLNAVRNGAFLRISHVLDMFSFLI</sequence>
<dbReference type="EMBL" id="AGFM01000045">
    <property type="protein sequence ID" value="EHJ60082.1"/>
    <property type="molecule type" value="Genomic_DNA"/>
</dbReference>
<keyword evidence="2" id="KW-1185">Reference proteome</keyword>
<evidence type="ECO:0000313" key="2">
    <source>
        <dbReference type="Proteomes" id="UP000004030"/>
    </source>
</evidence>